<feature type="non-terminal residue" evidence="1">
    <location>
        <position position="1"/>
    </location>
</feature>
<evidence type="ECO:0000313" key="1">
    <source>
        <dbReference type="EMBL" id="CAG8572889.1"/>
    </source>
</evidence>
<proteinExistence type="predicted"/>
<dbReference type="Proteomes" id="UP000789702">
    <property type="component" value="Unassembled WGS sequence"/>
</dbReference>
<comment type="caution">
    <text evidence="1">The sequence shown here is derived from an EMBL/GenBank/DDBJ whole genome shotgun (WGS) entry which is preliminary data.</text>
</comment>
<reference evidence="1" key="1">
    <citation type="submission" date="2021-06" db="EMBL/GenBank/DDBJ databases">
        <authorList>
            <person name="Kallberg Y."/>
            <person name="Tangrot J."/>
            <person name="Rosling A."/>
        </authorList>
    </citation>
    <scope>NUCLEOTIDE SEQUENCE</scope>
    <source>
        <strain evidence="1">IL203A</strain>
    </source>
</reference>
<dbReference type="EMBL" id="CAJVPU010007452">
    <property type="protein sequence ID" value="CAG8572889.1"/>
    <property type="molecule type" value="Genomic_DNA"/>
</dbReference>
<evidence type="ECO:0000313" key="2">
    <source>
        <dbReference type="Proteomes" id="UP000789702"/>
    </source>
</evidence>
<protein>
    <submittedName>
        <fullName evidence="1">2710_t:CDS:1</fullName>
    </submittedName>
</protein>
<organism evidence="1 2">
    <name type="scientific">Dentiscutata heterogama</name>
    <dbReference type="NCBI Taxonomy" id="1316150"/>
    <lineage>
        <taxon>Eukaryota</taxon>
        <taxon>Fungi</taxon>
        <taxon>Fungi incertae sedis</taxon>
        <taxon>Mucoromycota</taxon>
        <taxon>Glomeromycotina</taxon>
        <taxon>Glomeromycetes</taxon>
        <taxon>Diversisporales</taxon>
        <taxon>Gigasporaceae</taxon>
        <taxon>Dentiscutata</taxon>
    </lineage>
</organism>
<name>A0ACA9M8X9_9GLOM</name>
<sequence>SKNNNNTYLHALPLLPYFNQIKKQFKIAISNSLNKYWLDFHEVELVATLLDPWTKKMSAFTNRE</sequence>
<keyword evidence="2" id="KW-1185">Reference proteome</keyword>
<accession>A0ACA9M8X9</accession>
<gene>
    <name evidence="1" type="ORF">DHETER_LOCUS6141</name>
</gene>